<gene>
    <name evidence="1" type="ORF">A0U93_03585</name>
</gene>
<sequence>MRRSSPPAPADPILRWLCRSVFASAIAYFIAFGLVQTMVRWSPTHARDAALAGQPIAIAMLPLLILVGFAWQSHQRGMMLLGLLGGIVGLTGWIL</sequence>
<evidence type="ECO:0000313" key="2">
    <source>
        <dbReference type="Proteomes" id="UP000188604"/>
    </source>
</evidence>
<proteinExistence type="predicted"/>
<evidence type="ECO:0000313" key="1">
    <source>
        <dbReference type="EMBL" id="AQS87168.1"/>
    </source>
</evidence>
<dbReference type="AlphaFoldDB" id="A0A1U9KN26"/>
<keyword evidence="2" id="KW-1185">Reference proteome</keyword>
<dbReference type="EMBL" id="CP014691">
    <property type="protein sequence ID" value="AQS87168.1"/>
    <property type="molecule type" value="Genomic_DNA"/>
</dbReference>
<protein>
    <submittedName>
        <fullName evidence="1">Uncharacterized protein</fullName>
    </submittedName>
</protein>
<dbReference type="Proteomes" id="UP000188604">
    <property type="component" value="Chromosome"/>
</dbReference>
<accession>A0A1U9KN26</accession>
<organism evidence="1 2">
    <name type="scientific">Neoasaia chiangmaiensis</name>
    <dbReference type="NCBI Taxonomy" id="320497"/>
    <lineage>
        <taxon>Bacteria</taxon>
        <taxon>Pseudomonadati</taxon>
        <taxon>Pseudomonadota</taxon>
        <taxon>Alphaproteobacteria</taxon>
        <taxon>Acetobacterales</taxon>
        <taxon>Acetobacteraceae</taxon>
        <taxon>Neoasaia</taxon>
    </lineage>
</organism>
<reference evidence="1 2" key="1">
    <citation type="submission" date="2016-03" db="EMBL/GenBank/DDBJ databases">
        <title>Acetic acid bacteria sequencing.</title>
        <authorList>
            <person name="Brandt J."/>
            <person name="Jakob F."/>
            <person name="Vogel R.F."/>
        </authorList>
    </citation>
    <scope>NUCLEOTIDE SEQUENCE [LARGE SCALE GENOMIC DNA]</scope>
    <source>
        <strain evidence="1 2">NBRC 101099</strain>
    </source>
</reference>
<dbReference type="RefSeq" id="WP_077806141.1">
    <property type="nucleotide sequence ID" value="NZ_CP014691.1"/>
</dbReference>
<dbReference type="STRING" id="320497.A0U93_03585"/>
<name>A0A1U9KN26_9PROT</name>
<dbReference type="KEGG" id="nch:A0U93_03585"/>